<organism evidence="1 2">
    <name type="scientific">Phytophthora nicotianae P1976</name>
    <dbReference type="NCBI Taxonomy" id="1317066"/>
    <lineage>
        <taxon>Eukaryota</taxon>
        <taxon>Sar</taxon>
        <taxon>Stramenopiles</taxon>
        <taxon>Oomycota</taxon>
        <taxon>Peronosporomycetes</taxon>
        <taxon>Peronosporales</taxon>
        <taxon>Peronosporaceae</taxon>
        <taxon>Phytophthora</taxon>
    </lineage>
</organism>
<evidence type="ECO:0000313" key="2">
    <source>
        <dbReference type="Proteomes" id="UP000028582"/>
    </source>
</evidence>
<name>A0A081AQC9_PHYNI</name>
<sequence length="147" mass="16250">MIKMYPNTEFVLRQIAGNSKKDNSSRSRRSSRHGCAPLPASLFAWQINLLAQGGRIVVVAASTSQSARQIARVVRTSKCLGCMCVVRHDSGRPKVVVLNPRRLDFSVRAYLGSLATATPVIPLSIYLQLSIDSHGHRDDGQLRLRRP</sequence>
<reference evidence="1 2" key="1">
    <citation type="submission" date="2013-11" db="EMBL/GenBank/DDBJ databases">
        <title>The Genome Sequence of Phytophthora parasitica P1976.</title>
        <authorList>
            <consortium name="The Broad Institute Genomics Platform"/>
            <person name="Russ C."/>
            <person name="Tyler B."/>
            <person name="Panabieres F."/>
            <person name="Shan W."/>
            <person name="Tripathy S."/>
            <person name="Grunwald N."/>
            <person name="Machado M."/>
            <person name="Johnson C.S."/>
            <person name="Walker B."/>
            <person name="Young S."/>
            <person name="Zeng Q."/>
            <person name="Gargeya S."/>
            <person name="Fitzgerald M."/>
            <person name="Haas B."/>
            <person name="Abouelleil A."/>
            <person name="Allen A.W."/>
            <person name="Alvarado L."/>
            <person name="Arachchi H.M."/>
            <person name="Berlin A.M."/>
            <person name="Chapman S.B."/>
            <person name="Gainer-Dewar J."/>
            <person name="Goldberg J."/>
            <person name="Griggs A."/>
            <person name="Gujja S."/>
            <person name="Hansen M."/>
            <person name="Howarth C."/>
            <person name="Imamovic A."/>
            <person name="Ireland A."/>
            <person name="Larimer J."/>
            <person name="McCowan C."/>
            <person name="Murphy C."/>
            <person name="Pearson M."/>
            <person name="Poon T.W."/>
            <person name="Priest M."/>
            <person name="Roberts A."/>
            <person name="Saif S."/>
            <person name="Shea T."/>
            <person name="Sisk P."/>
            <person name="Sykes S."/>
            <person name="Wortman J."/>
            <person name="Nusbaum C."/>
            <person name="Birren B."/>
        </authorList>
    </citation>
    <scope>NUCLEOTIDE SEQUENCE [LARGE SCALE GENOMIC DNA]</scope>
    <source>
        <strain evidence="1 2">P1976</strain>
    </source>
</reference>
<gene>
    <name evidence="1" type="ORF">F444_04546</name>
</gene>
<protein>
    <submittedName>
        <fullName evidence="1">Uncharacterized protein</fullName>
    </submittedName>
</protein>
<proteinExistence type="predicted"/>
<dbReference type="EMBL" id="ANJA01000912">
    <property type="protein sequence ID" value="ETO81090.1"/>
    <property type="molecule type" value="Genomic_DNA"/>
</dbReference>
<comment type="caution">
    <text evidence="1">The sequence shown here is derived from an EMBL/GenBank/DDBJ whole genome shotgun (WGS) entry which is preliminary data.</text>
</comment>
<accession>A0A081AQC9</accession>
<evidence type="ECO:0000313" key="1">
    <source>
        <dbReference type="EMBL" id="ETO81090.1"/>
    </source>
</evidence>
<dbReference type="Proteomes" id="UP000028582">
    <property type="component" value="Unassembled WGS sequence"/>
</dbReference>
<dbReference type="AlphaFoldDB" id="A0A081AQC9"/>